<evidence type="ECO:0000256" key="1">
    <source>
        <dbReference type="SAM" id="Phobius"/>
    </source>
</evidence>
<dbReference type="RefSeq" id="WP_035905868.1">
    <property type="nucleotide sequence ID" value="NZ_AVPK01000007.1"/>
</dbReference>
<evidence type="ECO:0000259" key="2">
    <source>
        <dbReference type="PROSITE" id="PS50943"/>
    </source>
</evidence>
<sequence>MAKHSIPIDAETRDALALLGAQIRIARHDKGWTVDNLAQRVGVSARTILAVESGAPTVAIGTAFSAALLVGVPLFNVATRERTRALRTTEQVLSLLPSRVDRSMGDDDDAF</sequence>
<keyword evidence="1" id="KW-1133">Transmembrane helix</keyword>
<dbReference type="SUPFAM" id="SSF47413">
    <property type="entry name" value="lambda repressor-like DNA-binding domains"/>
    <property type="match status" value="1"/>
</dbReference>
<dbReference type="Gene3D" id="1.10.260.40">
    <property type="entry name" value="lambda repressor-like DNA-binding domains"/>
    <property type="match status" value="1"/>
</dbReference>
<accession>A0A0A0JJN1</accession>
<dbReference type="STRING" id="1385521.N803_16265"/>
<feature type="transmembrane region" description="Helical" evidence="1">
    <location>
        <begin position="58"/>
        <end position="78"/>
    </location>
</feature>
<feature type="domain" description="HTH cro/C1-type" evidence="2">
    <location>
        <begin position="23"/>
        <end position="54"/>
    </location>
</feature>
<gene>
    <name evidence="3" type="ORF">N803_16265</name>
</gene>
<proteinExistence type="predicted"/>
<keyword evidence="1" id="KW-0472">Membrane</keyword>
<dbReference type="Proteomes" id="UP000030011">
    <property type="component" value="Unassembled WGS sequence"/>
</dbReference>
<dbReference type="OrthoDB" id="513181at2"/>
<dbReference type="CDD" id="cd00093">
    <property type="entry name" value="HTH_XRE"/>
    <property type="match status" value="1"/>
</dbReference>
<dbReference type="EMBL" id="AVPK01000007">
    <property type="protein sequence ID" value="KGN36969.1"/>
    <property type="molecule type" value="Genomic_DNA"/>
</dbReference>
<dbReference type="eggNOG" id="COG1476">
    <property type="taxonomic scope" value="Bacteria"/>
</dbReference>
<dbReference type="AlphaFoldDB" id="A0A0A0JJN1"/>
<keyword evidence="1" id="KW-0812">Transmembrane</keyword>
<dbReference type="InterPro" id="IPR010982">
    <property type="entry name" value="Lambda_DNA-bd_dom_sf"/>
</dbReference>
<dbReference type="Pfam" id="PF13560">
    <property type="entry name" value="HTH_31"/>
    <property type="match status" value="1"/>
</dbReference>
<protein>
    <recommendedName>
        <fullName evidence="2">HTH cro/C1-type domain-containing protein</fullName>
    </recommendedName>
</protein>
<organism evidence="3 4">
    <name type="scientific">Knoellia subterranea KCTC 19937</name>
    <dbReference type="NCBI Taxonomy" id="1385521"/>
    <lineage>
        <taxon>Bacteria</taxon>
        <taxon>Bacillati</taxon>
        <taxon>Actinomycetota</taxon>
        <taxon>Actinomycetes</taxon>
        <taxon>Micrococcales</taxon>
        <taxon>Intrasporangiaceae</taxon>
        <taxon>Knoellia</taxon>
    </lineage>
</organism>
<keyword evidence="4" id="KW-1185">Reference proteome</keyword>
<evidence type="ECO:0000313" key="4">
    <source>
        <dbReference type="Proteomes" id="UP000030011"/>
    </source>
</evidence>
<dbReference type="PROSITE" id="PS50943">
    <property type="entry name" value="HTH_CROC1"/>
    <property type="match status" value="1"/>
</dbReference>
<name>A0A0A0JJN1_9MICO</name>
<dbReference type="GO" id="GO:0003677">
    <property type="term" value="F:DNA binding"/>
    <property type="evidence" value="ECO:0007669"/>
    <property type="project" value="InterPro"/>
</dbReference>
<evidence type="ECO:0000313" key="3">
    <source>
        <dbReference type="EMBL" id="KGN36969.1"/>
    </source>
</evidence>
<dbReference type="InterPro" id="IPR001387">
    <property type="entry name" value="Cro/C1-type_HTH"/>
</dbReference>
<comment type="caution">
    <text evidence="3">The sequence shown here is derived from an EMBL/GenBank/DDBJ whole genome shotgun (WGS) entry which is preliminary data.</text>
</comment>
<reference evidence="3 4" key="1">
    <citation type="submission" date="2013-08" db="EMBL/GenBank/DDBJ databases">
        <title>The genome sequence of Knoellia subterranea.</title>
        <authorList>
            <person name="Zhu W."/>
            <person name="Wang G."/>
        </authorList>
    </citation>
    <scope>NUCLEOTIDE SEQUENCE [LARGE SCALE GENOMIC DNA]</scope>
    <source>
        <strain evidence="3 4">KCTC 19937</strain>
    </source>
</reference>